<dbReference type="EMBL" id="FUYE01000046">
    <property type="protein sequence ID" value="SKB09580.1"/>
    <property type="molecule type" value="Genomic_DNA"/>
</dbReference>
<accession>A0A1T4Z6A8</accession>
<dbReference type="RefSeq" id="WP_078816239.1">
    <property type="nucleotide sequence ID" value="NZ_FUYE01000046.1"/>
</dbReference>
<organism evidence="1 2">
    <name type="scientific">Prosthecobacter debontii</name>
    <dbReference type="NCBI Taxonomy" id="48467"/>
    <lineage>
        <taxon>Bacteria</taxon>
        <taxon>Pseudomonadati</taxon>
        <taxon>Verrucomicrobiota</taxon>
        <taxon>Verrucomicrobiia</taxon>
        <taxon>Verrucomicrobiales</taxon>
        <taxon>Verrucomicrobiaceae</taxon>
        <taxon>Prosthecobacter</taxon>
    </lineage>
</organism>
<protein>
    <submittedName>
        <fullName evidence="1">Uncharacterized protein</fullName>
    </submittedName>
</protein>
<gene>
    <name evidence="1" type="ORF">SAMN02745166_05164</name>
</gene>
<dbReference type="Proteomes" id="UP000190774">
    <property type="component" value="Unassembled WGS sequence"/>
</dbReference>
<proteinExistence type="predicted"/>
<reference evidence="2" key="1">
    <citation type="submission" date="2017-02" db="EMBL/GenBank/DDBJ databases">
        <authorList>
            <person name="Varghese N."/>
            <person name="Submissions S."/>
        </authorList>
    </citation>
    <scope>NUCLEOTIDE SEQUENCE [LARGE SCALE GENOMIC DNA]</scope>
    <source>
        <strain evidence="2">ATCC 700200</strain>
    </source>
</reference>
<sequence>MRTWITERWYALAHNGDKHLGSAACELKPIKHHGGFINYLASYLGKSDQTRPGDFTGRYWGTFARARLPVGDFTLWN</sequence>
<dbReference type="AlphaFoldDB" id="A0A1T4Z6A8"/>
<evidence type="ECO:0000313" key="2">
    <source>
        <dbReference type="Proteomes" id="UP000190774"/>
    </source>
</evidence>
<keyword evidence="2" id="KW-1185">Reference proteome</keyword>
<evidence type="ECO:0000313" key="1">
    <source>
        <dbReference type="EMBL" id="SKB09580.1"/>
    </source>
</evidence>
<name>A0A1T4Z6A8_9BACT</name>